<dbReference type="Proteomes" id="UP000747542">
    <property type="component" value="Unassembled WGS sequence"/>
</dbReference>
<proteinExistence type="predicted"/>
<feature type="chain" id="PRO_5035281806" evidence="1">
    <location>
        <begin position="19"/>
        <end position="164"/>
    </location>
</feature>
<accession>A0A8J5N9U7</accession>
<protein>
    <submittedName>
        <fullName evidence="2">Uncharacterized protein</fullName>
    </submittedName>
</protein>
<dbReference type="EMBL" id="JAHLQT010005701">
    <property type="protein sequence ID" value="KAG7175524.1"/>
    <property type="molecule type" value="Genomic_DNA"/>
</dbReference>
<name>A0A8J5N9U7_HOMAM</name>
<feature type="signal peptide" evidence="1">
    <location>
        <begin position="1"/>
        <end position="18"/>
    </location>
</feature>
<evidence type="ECO:0000256" key="1">
    <source>
        <dbReference type="SAM" id="SignalP"/>
    </source>
</evidence>
<evidence type="ECO:0000313" key="3">
    <source>
        <dbReference type="Proteomes" id="UP000747542"/>
    </source>
</evidence>
<gene>
    <name evidence="2" type="ORF">Hamer_G022061</name>
</gene>
<dbReference type="AlphaFoldDB" id="A0A8J5N9U7"/>
<organism evidence="2 3">
    <name type="scientific">Homarus americanus</name>
    <name type="common">American lobster</name>
    <dbReference type="NCBI Taxonomy" id="6706"/>
    <lineage>
        <taxon>Eukaryota</taxon>
        <taxon>Metazoa</taxon>
        <taxon>Ecdysozoa</taxon>
        <taxon>Arthropoda</taxon>
        <taxon>Crustacea</taxon>
        <taxon>Multicrustacea</taxon>
        <taxon>Malacostraca</taxon>
        <taxon>Eumalacostraca</taxon>
        <taxon>Eucarida</taxon>
        <taxon>Decapoda</taxon>
        <taxon>Pleocyemata</taxon>
        <taxon>Astacidea</taxon>
        <taxon>Nephropoidea</taxon>
        <taxon>Nephropidae</taxon>
        <taxon>Homarus</taxon>
    </lineage>
</organism>
<keyword evidence="1" id="KW-0732">Signal</keyword>
<sequence length="164" mass="17807">VTAARLVILSLVCYAAAAQEPAEQTAQETAQGTSEDGTPGEAKFFIKSYSTTTWTILSSLTSTIPYTCYDTGGVVPPACMGRRLRRSRGLSKNVEIQDASDVFTSIDSTLLSEEMESDPDQKFLFTVWRTSRSTATITTFSTNRSVTVSVSIACLYPGIVYNQC</sequence>
<feature type="non-terminal residue" evidence="2">
    <location>
        <position position="1"/>
    </location>
</feature>
<keyword evidence="3" id="KW-1185">Reference proteome</keyword>
<reference evidence="2" key="1">
    <citation type="journal article" date="2021" name="Sci. Adv.">
        <title>The American lobster genome reveals insights on longevity, neural, and immune adaptations.</title>
        <authorList>
            <person name="Polinski J.M."/>
            <person name="Zimin A.V."/>
            <person name="Clark K.F."/>
            <person name="Kohn A.B."/>
            <person name="Sadowski N."/>
            <person name="Timp W."/>
            <person name="Ptitsyn A."/>
            <person name="Khanna P."/>
            <person name="Romanova D.Y."/>
            <person name="Williams P."/>
            <person name="Greenwood S.J."/>
            <person name="Moroz L.L."/>
            <person name="Walt D.R."/>
            <person name="Bodnar A.G."/>
        </authorList>
    </citation>
    <scope>NUCLEOTIDE SEQUENCE</scope>
    <source>
        <strain evidence="2">GMGI-L3</strain>
    </source>
</reference>
<comment type="caution">
    <text evidence="2">The sequence shown here is derived from an EMBL/GenBank/DDBJ whole genome shotgun (WGS) entry which is preliminary data.</text>
</comment>
<evidence type="ECO:0000313" key="2">
    <source>
        <dbReference type="EMBL" id="KAG7175524.1"/>
    </source>
</evidence>